<organism evidence="1 2">
    <name type="scientific">Lactobacillus amylovorus subsp. animalium</name>
    <dbReference type="NCBI Taxonomy" id="3378536"/>
    <lineage>
        <taxon>Bacteria</taxon>
        <taxon>Bacillati</taxon>
        <taxon>Bacillota</taxon>
        <taxon>Bacilli</taxon>
        <taxon>Lactobacillales</taxon>
        <taxon>Lactobacillaceae</taxon>
        <taxon>Lactobacillus</taxon>
    </lineage>
</organism>
<name>A0ABQ6P3V0_LACAM</name>
<dbReference type="EMBL" id="BTFR01000028">
    <property type="protein sequence ID" value="GMM16518.1"/>
    <property type="molecule type" value="Genomic_DNA"/>
</dbReference>
<accession>A0ABQ6P3V0</accession>
<gene>
    <name evidence="1" type="ORF">LABF125_16520</name>
</gene>
<evidence type="ECO:0008006" key="3">
    <source>
        <dbReference type="Google" id="ProtNLM"/>
    </source>
</evidence>
<sequence>MSSCNDCIKFSLNIKDPLLEFFDISTGKYRNRKAKFYHAIVHLDHCLNCGSANIVHNGHLYSNVRYPALDASLPVFIRIAKERIICRDCQTNFNFNQYCATRTREI</sequence>
<proteinExistence type="predicted"/>
<comment type="caution">
    <text evidence="1">The sequence shown here is derived from an EMBL/GenBank/DDBJ whole genome shotgun (WGS) entry which is preliminary data.</text>
</comment>
<protein>
    <recommendedName>
        <fullName evidence="3">Transposase</fullName>
    </recommendedName>
</protein>
<keyword evidence="2" id="KW-1185">Reference proteome</keyword>
<dbReference type="Proteomes" id="UP001332503">
    <property type="component" value="Unassembled WGS sequence"/>
</dbReference>
<evidence type="ECO:0000313" key="1">
    <source>
        <dbReference type="EMBL" id="GMM16518.1"/>
    </source>
</evidence>
<evidence type="ECO:0000313" key="2">
    <source>
        <dbReference type="Proteomes" id="UP001332503"/>
    </source>
</evidence>
<reference evidence="1 2" key="1">
    <citation type="journal article" date="2024" name="Int. J. Syst. Evol. Microbiol.">
        <title>Proposal of Lactobacillus amylovorus subsp. animalis subsp. nov. and an emended description of Lactobacillus amylovorus.</title>
        <authorList>
            <person name="Yamane K."/>
            <person name="Tanizawa Y."/>
            <person name="Kobayashi H."/>
            <person name="Kamizono T."/>
            <person name="Kojima Y."/>
            <person name="Takagi H."/>
            <person name="Tohno M."/>
        </authorList>
    </citation>
    <scope>NUCLEOTIDE SEQUENCE [LARGE SCALE GENOMIC DNA]</scope>
    <source>
        <strain evidence="1 2">BF125</strain>
    </source>
</reference>